<protein>
    <submittedName>
        <fullName evidence="1">RNA helicase</fullName>
    </submittedName>
</protein>
<name>A0ABU1A4T2_9FLAO</name>
<keyword evidence="1" id="KW-0347">Helicase</keyword>
<organism evidence="1 2">
    <name type="scientific">Mesonia profundi</name>
    <dbReference type="NCBI Taxonomy" id="3070998"/>
    <lineage>
        <taxon>Bacteria</taxon>
        <taxon>Pseudomonadati</taxon>
        <taxon>Bacteroidota</taxon>
        <taxon>Flavobacteriia</taxon>
        <taxon>Flavobacteriales</taxon>
        <taxon>Flavobacteriaceae</taxon>
        <taxon>Mesonia</taxon>
    </lineage>
</organism>
<proteinExistence type="predicted"/>
<gene>
    <name evidence="1" type="ORF">RBU60_14115</name>
</gene>
<sequence>MAKRPTKSEKENTEQLTSKKCGIIMPIAKHPDYQSGHWKDVLDILTEAISETEFEPRLVSDDVAIGLIHDRIVTNIYNDEIVVCDVSSKNPNVMFELGLRLAFDKPTIIVKDEKTGYSFDTGVIEHISYPSSLRFSEIVDFKEELAKRINATYAKSQAEKDYSPFLKSFGKTIVPTSLEKTEIPESKFIMEQLSMIRHEMRRLRNDNSDRSDNYRNNIIHSRRPISISKLRFFEKFFSNLSDEQLNNSDFYSELKKEALDNGLGDITMSEIRYFIDKYSNINKSE</sequence>
<dbReference type="Proteomes" id="UP001230915">
    <property type="component" value="Unassembled WGS sequence"/>
</dbReference>
<dbReference type="EMBL" id="JAVHUL010000074">
    <property type="protein sequence ID" value="MDQ7918705.1"/>
    <property type="molecule type" value="Genomic_DNA"/>
</dbReference>
<accession>A0ABU1A4T2</accession>
<keyword evidence="2" id="KW-1185">Reference proteome</keyword>
<keyword evidence="1" id="KW-0067">ATP-binding</keyword>
<evidence type="ECO:0000313" key="2">
    <source>
        <dbReference type="Proteomes" id="UP001230915"/>
    </source>
</evidence>
<dbReference type="GO" id="GO:0004386">
    <property type="term" value="F:helicase activity"/>
    <property type="evidence" value="ECO:0007669"/>
    <property type="project" value="UniProtKB-KW"/>
</dbReference>
<dbReference type="Gene3D" id="3.40.50.450">
    <property type="match status" value="1"/>
</dbReference>
<keyword evidence="1" id="KW-0547">Nucleotide-binding</keyword>
<evidence type="ECO:0000313" key="1">
    <source>
        <dbReference type="EMBL" id="MDQ7918705.1"/>
    </source>
</evidence>
<dbReference type="RefSeq" id="WP_282073870.1">
    <property type="nucleotide sequence ID" value="NZ_JAVHUL010000074.1"/>
</dbReference>
<reference evidence="1 2" key="1">
    <citation type="submission" date="2023-08" db="EMBL/GenBank/DDBJ databases">
        <title>Mesonia sp. MT50, isolated from deep-sea sediment of the Mariana Trench.</title>
        <authorList>
            <person name="Fu H."/>
        </authorList>
    </citation>
    <scope>NUCLEOTIDE SEQUENCE [LARGE SCALE GENOMIC DNA]</scope>
    <source>
        <strain evidence="1 2">MT50</strain>
    </source>
</reference>
<keyword evidence="1" id="KW-0378">Hydrolase</keyword>
<comment type="caution">
    <text evidence="1">The sequence shown here is derived from an EMBL/GenBank/DDBJ whole genome shotgun (WGS) entry which is preliminary data.</text>
</comment>